<dbReference type="GO" id="GO:0005829">
    <property type="term" value="C:cytosol"/>
    <property type="evidence" value="ECO:0007669"/>
    <property type="project" value="TreeGrafter"/>
</dbReference>
<evidence type="ECO:0000256" key="8">
    <source>
        <dbReference type="ARBA" id="ARBA00048668"/>
    </source>
</evidence>
<comment type="function">
    <text evidence="9">Catalyzes the first step in the biosynthesis of NAD from nicotinic acid, the ATP-dependent synthesis of beta-nicotinate D-ribonucleotide from nicotinate and 5-phospho-D-ribose 1-phosphate.</text>
</comment>
<evidence type="ECO:0000256" key="2">
    <source>
        <dbReference type="ARBA" id="ARBA00010897"/>
    </source>
</evidence>
<feature type="region of interest" description="Disordered" evidence="10">
    <location>
        <begin position="434"/>
        <end position="469"/>
    </location>
</feature>
<evidence type="ECO:0000256" key="5">
    <source>
        <dbReference type="ARBA" id="ARBA00022598"/>
    </source>
</evidence>
<accession>R4MAA8</accession>
<dbReference type="FunFam" id="3.20.20.70:FF:000076">
    <property type="entry name" value="Nicotinate phosphoribosyltransferase"/>
    <property type="match status" value="1"/>
</dbReference>
<dbReference type="EMBL" id="CP005386">
    <property type="protein sequence ID" value="AGL26053.1"/>
    <property type="molecule type" value="Genomic_DNA"/>
</dbReference>
<dbReference type="InterPro" id="IPR013785">
    <property type="entry name" value="Aldolase_TIM"/>
</dbReference>
<dbReference type="GO" id="GO:0034355">
    <property type="term" value="P:NAD+ biosynthetic process via the salvage pathway"/>
    <property type="evidence" value="ECO:0007669"/>
    <property type="project" value="TreeGrafter"/>
</dbReference>
<evidence type="ECO:0000256" key="6">
    <source>
        <dbReference type="ARBA" id="ARBA00022642"/>
    </source>
</evidence>
<comment type="PTM">
    <text evidence="9">Transiently phosphorylated on a His residue during the reaction cycle. Phosphorylation strongly increases the affinity for substrates and increases the rate of nicotinate D-ribonucleotide production. Dephosphorylation regenerates the low-affinity form of the enzyme, leading to product release.</text>
</comment>
<dbReference type="InterPro" id="IPR036068">
    <property type="entry name" value="Nicotinate_pribotase-like_C"/>
</dbReference>
<keyword evidence="13" id="KW-0328">Glycosyltransferase</keyword>
<feature type="domain" description="Nicotinate phosphoribosyltransferase N-terminal" evidence="12">
    <location>
        <begin position="10"/>
        <end position="132"/>
    </location>
</feature>
<evidence type="ECO:0000259" key="12">
    <source>
        <dbReference type="Pfam" id="PF17767"/>
    </source>
</evidence>
<comment type="catalytic activity">
    <reaction evidence="8 9">
        <text>5-phospho-alpha-D-ribose 1-diphosphate + nicotinate + ATP + H2O = nicotinate beta-D-ribonucleotide + ADP + phosphate + diphosphate</text>
        <dbReference type="Rhea" id="RHEA:36163"/>
        <dbReference type="ChEBI" id="CHEBI:15377"/>
        <dbReference type="ChEBI" id="CHEBI:30616"/>
        <dbReference type="ChEBI" id="CHEBI:32544"/>
        <dbReference type="ChEBI" id="CHEBI:33019"/>
        <dbReference type="ChEBI" id="CHEBI:43474"/>
        <dbReference type="ChEBI" id="CHEBI:57502"/>
        <dbReference type="ChEBI" id="CHEBI:58017"/>
        <dbReference type="ChEBI" id="CHEBI:456216"/>
        <dbReference type="EC" id="6.3.4.21"/>
    </reaction>
</comment>
<dbReference type="HOGENOM" id="CLU_025154_3_1_11"/>
<gene>
    <name evidence="13" type="ORF">J113_04120</name>
</gene>
<dbReference type="NCBIfam" id="NF006696">
    <property type="entry name" value="PRK09243.1-3"/>
    <property type="match status" value="1"/>
</dbReference>
<dbReference type="SUPFAM" id="SSF51690">
    <property type="entry name" value="Nicotinate/Quinolinate PRTase C-terminal domain-like"/>
    <property type="match status" value="1"/>
</dbReference>
<feature type="domain" description="Nicotinate/nicotinamide phosphoribosyltransferase" evidence="11">
    <location>
        <begin position="177"/>
        <end position="328"/>
    </location>
</feature>
<dbReference type="NCBIfam" id="TIGR01513">
    <property type="entry name" value="NAPRTase_put"/>
    <property type="match status" value="1"/>
</dbReference>
<keyword evidence="4" id="KW-0597">Phosphoprotein</keyword>
<evidence type="ECO:0000256" key="7">
    <source>
        <dbReference type="ARBA" id="ARBA00022679"/>
    </source>
</evidence>
<dbReference type="CDD" id="cd01570">
    <property type="entry name" value="NAPRTase_A"/>
    <property type="match status" value="1"/>
</dbReference>
<name>R4MAA8_MYCTX</name>
<sequence>MAIRQHVGALFTDLYEVTMAQAYWAERMSGTAVFEIFFRKLPPGRSYIMAAGLADVVEFLEAFRFDEQDLRYLRGLGQFSDEFLRWLAGVRFTGDVWAAPEGTVIFPNEPAVQLIAPIIEAQLVETFVLNQIHLQSVLASKAARVVAAPRTRGRGFRRGRAHGTDAACKVARTSYLAGAAGTSNLLAARQYGIPTFGTMAHSFVQAFDSEVAAFEAFARLYPATMLLVDTYDTLRGVDHVIELAKRLGNRFDVRAVRLDSGDLDELSKATRARLDTAGLEQVEIFASSGLDENRIAALLAARCPIDGFGVGTQLVVAQDAPALDMAYKLVAYDGSGRTKFSSGKVIYPGRKQVFRKLEHGVFCGDTLGEHGENLPGDPLLVPIMTNGRRIRQHAPTLDGARDWARQQIDALPPELRSLEDTGYSYPVAVSDGSWANSPAAARRHGRSPPRVQRRRGEGQTTLEQQVRRL</sequence>
<dbReference type="SUPFAM" id="SSF54675">
    <property type="entry name" value="Nicotinate/Quinolinate PRTase N-terminal domain-like"/>
    <property type="match status" value="1"/>
</dbReference>
<protein>
    <recommendedName>
        <fullName evidence="3 9">Nicotinate phosphoribosyltransferase</fullName>
        <ecNumber evidence="3 9">6.3.4.21</ecNumber>
    </recommendedName>
</protein>
<proteinExistence type="inferred from homology"/>
<dbReference type="GO" id="GO:0047280">
    <property type="term" value="F:nicotinamide phosphoribosyltransferase activity"/>
    <property type="evidence" value="ECO:0007669"/>
    <property type="project" value="UniProtKB-ARBA"/>
</dbReference>
<evidence type="ECO:0000313" key="13">
    <source>
        <dbReference type="EMBL" id="AGL26053.1"/>
    </source>
</evidence>
<evidence type="ECO:0000256" key="9">
    <source>
        <dbReference type="RuleBase" id="RU365100"/>
    </source>
</evidence>
<dbReference type="InterPro" id="IPR040727">
    <property type="entry name" value="NAPRTase_N"/>
</dbReference>
<dbReference type="UniPathway" id="UPA00253">
    <property type="reaction ID" value="UER00457"/>
</dbReference>
<dbReference type="InterPro" id="IPR041525">
    <property type="entry name" value="N/Namide_PRibTrfase"/>
</dbReference>
<dbReference type="InterPro" id="IPR007229">
    <property type="entry name" value="Nic_PRibTrfase-Fam"/>
</dbReference>
<evidence type="ECO:0000256" key="1">
    <source>
        <dbReference type="ARBA" id="ARBA00004952"/>
    </source>
</evidence>
<keyword evidence="7 9" id="KW-0808">Transferase</keyword>
<evidence type="ECO:0000259" key="11">
    <source>
        <dbReference type="Pfam" id="PF04095"/>
    </source>
</evidence>
<dbReference type="EC" id="6.3.4.21" evidence="3 9"/>
<dbReference type="Pfam" id="PF17767">
    <property type="entry name" value="NAPRTase_N"/>
    <property type="match status" value="1"/>
</dbReference>
<organism evidence="13 14">
    <name type="scientific">Mycobacterium tuberculosis CAS/NITR204</name>
    <dbReference type="NCBI Taxonomy" id="1310114"/>
    <lineage>
        <taxon>Bacteria</taxon>
        <taxon>Bacillati</taxon>
        <taxon>Actinomycetota</taxon>
        <taxon>Actinomycetes</taxon>
        <taxon>Mycobacteriales</taxon>
        <taxon>Mycobacteriaceae</taxon>
        <taxon>Mycobacterium</taxon>
        <taxon>Mycobacterium tuberculosis complex</taxon>
    </lineage>
</organism>
<dbReference type="KEGG" id="mtuc:J113_04120"/>
<evidence type="ECO:0000313" key="14">
    <source>
        <dbReference type="Proteomes" id="UP000013548"/>
    </source>
</evidence>
<dbReference type="GO" id="GO:0004516">
    <property type="term" value="F:nicotinate phosphoribosyltransferase activity"/>
    <property type="evidence" value="ECO:0007669"/>
    <property type="project" value="UniProtKB-UniRule"/>
</dbReference>
<dbReference type="PANTHER" id="PTHR11098:SF1">
    <property type="entry name" value="NICOTINATE PHOSPHORIBOSYLTRANSFERASE"/>
    <property type="match status" value="1"/>
</dbReference>
<dbReference type="PATRIC" id="fig|1310114.3.peg.851"/>
<comment type="similarity">
    <text evidence="2 9">Belongs to the NAPRTase family.</text>
</comment>
<evidence type="ECO:0000256" key="4">
    <source>
        <dbReference type="ARBA" id="ARBA00022553"/>
    </source>
</evidence>
<evidence type="ECO:0000256" key="10">
    <source>
        <dbReference type="SAM" id="MobiDB-lite"/>
    </source>
</evidence>
<dbReference type="Gene3D" id="3.20.140.10">
    <property type="entry name" value="nicotinate phosphoribosyltransferase"/>
    <property type="match status" value="1"/>
</dbReference>
<dbReference type="PIRSF" id="PIRSF000484">
    <property type="entry name" value="NAPRT"/>
    <property type="match status" value="1"/>
</dbReference>
<dbReference type="AlphaFoldDB" id="R4MAA8"/>
<dbReference type="BioCyc" id="MTUB1310114:G13A2-600-MONOMER"/>
<dbReference type="Pfam" id="PF04095">
    <property type="entry name" value="NAPRTase"/>
    <property type="match status" value="1"/>
</dbReference>
<dbReference type="PANTHER" id="PTHR11098">
    <property type="entry name" value="NICOTINATE PHOSPHORIBOSYLTRANSFERASE"/>
    <property type="match status" value="1"/>
</dbReference>
<keyword evidence="5 9" id="KW-0436">Ligase</keyword>
<feature type="compositionally biased region" description="Basic residues" evidence="10">
    <location>
        <begin position="441"/>
        <end position="453"/>
    </location>
</feature>
<dbReference type="InterPro" id="IPR006405">
    <property type="entry name" value="Nic_PRibTrfase_pncB"/>
</dbReference>
<comment type="pathway">
    <text evidence="1 9">Cofactor biosynthesis; NAD(+) biosynthesis; nicotinate D-ribonucleotide from nicotinate: step 1/1.</text>
</comment>
<dbReference type="Proteomes" id="UP000013548">
    <property type="component" value="Chromosome"/>
</dbReference>
<reference evidence="13 14" key="1">
    <citation type="journal article" date="2013" name="Genome Announc.">
        <title>Whole-Genome Sequences of Four Clinical Isolates of Mycobacterium tuberculosis from Tamil Nadu, South India.</title>
        <authorList>
            <person name="Narayanan S."/>
            <person name="Deshpande U."/>
        </authorList>
    </citation>
    <scope>NUCLEOTIDE SEQUENCE [LARGE SCALE GENOMIC DNA]</scope>
    <source>
        <strain evidence="13 14">CAS/NITR204</strain>
    </source>
</reference>
<feature type="compositionally biased region" description="Polar residues" evidence="10">
    <location>
        <begin position="458"/>
        <end position="469"/>
    </location>
</feature>
<dbReference type="Gene3D" id="3.20.20.70">
    <property type="entry name" value="Aldolase class I"/>
    <property type="match status" value="1"/>
</dbReference>
<evidence type="ECO:0000256" key="3">
    <source>
        <dbReference type="ARBA" id="ARBA00013236"/>
    </source>
</evidence>
<dbReference type="NCBIfam" id="NF009131">
    <property type="entry name" value="PRK12484.1"/>
    <property type="match status" value="1"/>
</dbReference>
<keyword evidence="6 9" id="KW-0662">Pyridine nucleotide biosynthesis</keyword>